<organism evidence="2 3">
    <name type="scientific">Oryzias latipes</name>
    <name type="common">Japanese rice fish</name>
    <name type="synonym">Japanese killifish</name>
    <dbReference type="NCBI Taxonomy" id="8090"/>
    <lineage>
        <taxon>Eukaryota</taxon>
        <taxon>Metazoa</taxon>
        <taxon>Chordata</taxon>
        <taxon>Craniata</taxon>
        <taxon>Vertebrata</taxon>
        <taxon>Euteleostomi</taxon>
        <taxon>Actinopterygii</taxon>
        <taxon>Neopterygii</taxon>
        <taxon>Teleostei</taxon>
        <taxon>Neoteleostei</taxon>
        <taxon>Acanthomorphata</taxon>
        <taxon>Ovalentaria</taxon>
        <taxon>Atherinomorphae</taxon>
        <taxon>Beloniformes</taxon>
        <taxon>Adrianichthyidae</taxon>
        <taxon>Oryziinae</taxon>
        <taxon>Oryzias</taxon>
    </lineage>
</organism>
<protein>
    <submittedName>
        <fullName evidence="2">Uncharacterized protein</fullName>
    </submittedName>
</protein>
<dbReference type="InParanoid" id="H2MDZ8"/>
<dbReference type="Proteomes" id="UP000001038">
    <property type="component" value="Chromosome 4"/>
</dbReference>
<dbReference type="HOGENOM" id="CLU_162375_0_0_1"/>
<dbReference type="GeneTree" id="ENSGT00940000175770"/>
<dbReference type="STRING" id="8090.ENSORLP00000016801"/>
<feature type="region of interest" description="Disordered" evidence="1">
    <location>
        <begin position="114"/>
        <end position="140"/>
    </location>
</feature>
<evidence type="ECO:0000256" key="1">
    <source>
        <dbReference type="SAM" id="MobiDB-lite"/>
    </source>
</evidence>
<reference evidence="2" key="3">
    <citation type="submission" date="2025-09" db="UniProtKB">
        <authorList>
            <consortium name="Ensembl"/>
        </authorList>
    </citation>
    <scope>IDENTIFICATION</scope>
    <source>
        <strain evidence="2">Hd-rR</strain>
    </source>
</reference>
<name>H2MDZ8_ORYLA</name>
<sequence length="201" mass="21086">PPLPGCLGPDAGGASGLGGSPPLSWSGWSGWVGSGSLYEHTVHVGSMHVSPPPRAHCHTPCLLHPSSLPTLKNKTLNSDVNTRSFLSIFFPQKEFATPPPLLFRKLSNPDLSPAATAATKSKLHRQLSQDESRARRSSMLAGQGLSGGIGAGMAGTSADVNNLIRMRGQALGQSAPSLTGAALVHLKHVYRCIFPTCFKCD</sequence>
<accession>H2MDZ8</accession>
<reference evidence="2" key="2">
    <citation type="submission" date="2025-08" db="UniProtKB">
        <authorList>
            <consortium name="Ensembl"/>
        </authorList>
    </citation>
    <scope>IDENTIFICATION</scope>
    <source>
        <strain evidence="2">Hd-rR</strain>
    </source>
</reference>
<keyword evidence="3" id="KW-1185">Reference proteome</keyword>
<dbReference type="Ensembl" id="ENSORLT00000016802.2">
    <property type="protein sequence ID" value="ENSORLP00000016801.2"/>
    <property type="gene ID" value="ENSORLG00000013400.2"/>
</dbReference>
<dbReference type="Bgee" id="ENSORLG00000013400">
    <property type="expression patterns" value="Expressed in blastula and 8 other cell types or tissues"/>
</dbReference>
<dbReference type="eggNOG" id="KOG0606">
    <property type="taxonomic scope" value="Eukaryota"/>
</dbReference>
<proteinExistence type="predicted"/>
<evidence type="ECO:0000313" key="3">
    <source>
        <dbReference type="Proteomes" id="UP000001038"/>
    </source>
</evidence>
<dbReference type="AlphaFoldDB" id="H2MDZ8"/>
<reference evidence="2 3" key="1">
    <citation type="journal article" date="2007" name="Nature">
        <title>The medaka draft genome and insights into vertebrate genome evolution.</title>
        <authorList>
            <person name="Kasahara M."/>
            <person name="Naruse K."/>
            <person name="Sasaki S."/>
            <person name="Nakatani Y."/>
            <person name="Qu W."/>
            <person name="Ahsan B."/>
            <person name="Yamada T."/>
            <person name="Nagayasu Y."/>
            <person name="Doi K."/>
            <person name="Kasai Y."/>
            <person name="Jindo T."/>
            <person name="Kobayashi D."/>
            <person name="Shimada A."/>
            <person name="Toyoda A."/>
            <person name="Kuroki Y."/>
            <person name="Fujiyama A."/>
            <person name="Sasaki T."/>
            <person name="Shimizu A."/>
            <person name="Asakawa S."/>
            <person name="Shimizu N."/>
            <person name="Hashimoto S."/>
            <person name="Yang J."/>
            <person name="Lee Y."/>
            <person name="Matsushima K."/>
            <person name="Sugano S."/>
            <person name="Sakaizumi M."/>
            <person name="Narita T."/>
            <person name="Ohishi K."/>
            <person name="Haga S."/>
            <person name="Ohta F."/>
            <person name="Nomoto H."/>
            <person name="Nogata K."/>
            <person name="Morishita T."/>
            <person name="Endo T."/>
            <person name="Shin-I T."/>
            <person name="Takeda H."/>
            <person name="Morishita S."/>
            <person name="Kohara Y."/>
        </authorList>
    </citation>
    <scope>NUCLEOTIDE SEQUENCE [LARGE SCALE GENOMIC DNA]</scope>
    <source>
        <strain evidence="2 3">Hd-rR</strain>
    </source>
</reference>
<evidence type="ECO:0000313" key="2">
    <source>
        <dbReference type="Ensembl" id="ENSORLP00000016801.2"/>
    </source>
</evidence>